<feature type="active site" evidence="5">
    <location>
        <position position="293"/>
    </location>
</feature>
<dbReference type="InterPro" id="IPR001461">
    <property type="entry name" value="Aspartic_peptidase_A1"/>
</dbReference>
<keyword evidence="10" id="KW-1185">Reference proteome</keyword>
<dbReference type="EMBL" id="LUEZ02000138">
    <property type="protein sequence ID" value="RDB15878.1"/>
    <property type="molecule type" value="Genomic_DNA"/>
</dbReference>
<organism evidence="9 10">
    <name type="scientific">Hypsizygus marmoreus</name>
    <name type="common">White beech mushroom</name>
    <name type="synonym">Agaricus marmoreus</name>
    <dbReference type="NCBI Taxonomy" id="39966"/>
    <lineage>
        <taxon>Eukaryota</taxon>
        <taxon>Fungi</taxon>
        <taxon>Dikarya</taxon>
        <taxon>Basidiomycota</taxon>
        <taxon>Agaricomycotina</taxon>
        <taxon>Agaricomycetes</taxon>
        <taxon>Agaricomycetidae</taxon>
        <taxon>Agaricales</taxon>
        <taxon>Tricholomatineae</taxon>
        <taxon>Lyophyllaceae</taxon>
        <taxon>Hypsizygus</taxon>
    </lineage>
</organism>
<evidence type="ECO:0000256" key="5">
    <source>
        <dbReference type="PIRSR" id="PIRSR601461-1"/>
    </source>
</evidence>
<keyword evidence="4" id="KW-0378">Hydrolase</keyword>
<gene>
    <name evidence="9" type="primary">CTSD_0</name>
    <name evidence="9" type="ORF">Hypma_003670</name>
</gene>
<accession>A0A369J1L0</accession>
<dbReference type="AlphaFoldDB" id="A0A369J1L0"/>
<evidence type="ECO:0000256" key="1">
    <source>
        <dbReference type="ARBA" id="ARBA00007447"/>
    </source>
</evidence>
<dbReference type="PROSITE" id="PS51767">
    <property type="entry name" value="PEPTIDASE_A1"/>
    <property type="match status" value="1"/>
</dbReference>
<evidence type="ECO:0000256" key="2">
    <source>
        <dbReference type="ARBA" id="ARBA00022670"/>
    </source>
</evidence>
<feature type="chain" id="PRO_5017075054" evidence="7">
    <location>
        <begin position="20"/>
        <end position="470"/>
    </location>
</feature>
<dbReference type="PANTHER" id="PTHR47966:SF6">
    <property type="entry name" value="PEPTIDASE A1 DOMAIN-CONTAINING PROTEIN"/>
    <property type="match status" value="1"/>
</dbReference>
<evidence type="ECO:0000256" key="3">
    <source>
        <dbReference type="ARBA" id="ARBA00022750"/>
    </source>
</evidence>
<dbReference type="FunCoup" id="A0A369J1L0">
    <property type="interactions" value="43"/>
</dbReference>
<keyword evidence="2" id="KW-0645">Protease</keyword>
<dbReference type="CDD" id="cd05471">
    <property type="entry name" value="pepsin_like"/>
    <property type="match status" value="1"/>
</dbReference>
<comment type="caution">
    <text evidence="9">The sequence shown here is derived from an EMBL/GenBank/DDBJ whole genome shotgun (WGS) entry which is preliminary data.</text>
</comment>
<dbReference type="FunFam" id="2.40.70.10:FF:000115">
    <property type="entry name" value="Lysosomal aspartic protease"/>
    <property type="match status" value="1"/>
</dbReference>
<evidence type="ECO:0000256" key="7">
    <source>
        <dbReference type="SAM" id="SignalP"/>
    </source>
</evidence>
<feature type="disulfide bond" evidence="6">
    <location>
        <begin position="114"/>
        <end position="118"/>
    </location>
</feature>
<name>A0A369J1L0_HYPMA</name>
<sequence length="470" mass="49275">MPTSLALFLAVSFPAFTLSHPTVPSGQSVPLHHRSRPQRTPEEWGLWAKAHRERLTAKYGAGQPEKRSTGTNLITNQNSDASFFGSLAIGTPPVSYNVILDTGSADLWLADSNCVTNCDEVATFNPSQSSTFTTNNAAFNISYGSGKASGTIGADNIQMAGFSVSNQTLGLCDTVSDGLLTAPISGLLGLAFKTIASSGATPFWEALVSAGAWDSPVMGFQLTRFINDTTARSLEPGGSFSMGFVNTTLFTGDIEYLELATDPSYWILPLTAMTVQGNSVQVPTGVAAYSAIDTGTTLVGGPAEYMTSMYSQIPGAAPGTGNFDGYYTYPCDTTVNLTVSFGGKSWPISEADFRMTQLTQNQCIGAFFNLQTGRSAPDWIFGDTLLKNVYSVFRYDPPSVGFAQLSNVALAMNGVNAPVPSATVGSVATTVTATGRSGNSGVSMHMPGSSVVSMAVAWTVGLLAGLSILL</sequence>
<dbReference type="OrthoDB" id="771136at2759"/>
<keyword evidence="6" id="KW-1015">Disulfide bond</keyword>
<feature type="active site" evidence="5">
    <location>
        <position position="101"/>
    </location>
</feature>
<evidence type="ECO:0000313" key="10">
    <source>
        <dbReference type="Proteomes" id="UP000076154"/>
    </source>
</evidence>
<dbReference type="GO" id="GO:0004190">
    <property type="term" value="F:aspartic-type endopeptidase activity"/>
    <property type="evidence" value="ECO:0007669"/>
    <property type="project" value="UniProtKB-KW"/>
</dbReference>
<reference evidence="9" key="1">
    <citation type="submission" date="2018-04" db="EMBL/GenBank/DDBJ databases">
        <title>Whole genome sequencing of Hypsizygus marmoreus.</title>
        <authorList>
            <person name="Choi I.-G."/>
            <person name="Min B."/>
            <person name="Kim J.-G."/>
            <person name="Kim S."/>
            <person name="Oh Y.-L."/>
            <person name="Kong W.-S."/>
            <person name="Park H."/>
            <person name="Jeong J."/>
            <person name="Song E.-S."/>
        </authorList>
    </citation>
    <scope>NUCLEOTIDE SEQUENCE [LARGE SCALE GENOMIC DNA]</scope>
    <source>
        <strain evidence="9">51987-8</strain>
    </source>
</reference>
<keyword evidence="3" id="KW-0064">Aspartyl protease</keyword>
<evidence type="ECO:0000256" key="4">
    <source>
        <dbReference type="ARBA" id="ARBA00022801"/>
    </source>
</evidence>
<feature type="signal peptide" evidence="7">
    <location>
        <begin position="1"/>
        <end position="19"/>
    </location>
</feature>
<dbReference type="Proteomes" id="UP000076154">
    <property type="component" value="Unassembled WGS sequence"/>
</dbReference>
<dbReference type="GO" id="GO:0006508">
    <property type="term" value="P:proteolysis"/>
    <property type="evidence" value="ECO:0007669"/>
    <property type="project" value="UniProtKB-KW"/>
</dbReference>
<evidence type="ECO:0000259" key="8">
    <source>
        <dbReference type="PROSITE" id="PS51767"/>
    </source>
</evidence>
<dbReference type="InterPro" id="IPR033121">
    <property type="entry name" value="PEPTIDASE_A1"/>
</dbReference>
<keyword evidence="7" id="KW-0732">Signal</keyword>
<evidence type="ECO:0000256" key="6">
    <source>
        <dbReference type="PIRSR" id="PIRSR601461-2"/>
    </source>
</evidence>
<dbReference type="PRINTS" id="PR00792">
    <property type="entry name" value="PEPSIN"/>
</dbReference>
<dbReference type="STRING" id="39966.A0A369J1L0"/>
<dbReference type="PANTHER" id="PTHR47966">
    <property type="entry name" value="BETA-SITE APP-CLEAVING ENZYME, ISOFORM A-RELATED"/>
    <property type="match status" value="1"/>
</dbReference>
<protein>
    <submittedName>
        <fullName evidence="9">Cathepsin D</fullName>
    </submittedName>
</protein>
<evidence type="ECO:0000313" key="9">
    <source>
        <dbReference type="EMBL" id="RDB15878.1"/>
    </source>
</evidence>
<dbReference type="SUPFAM" id="SSF50630">
    <property type="entry name" value="Acid proteases"/>
    <property type="match status" value="1"/>
</dbReference>
<proteinExistence type="inferred from homology"/>
<dbReference type="Gene3D" id="2.40.70.10">
    <property type="entry name" value="Acid Proteases"/>
    <property type="match status" value="2"/>
</dbReference>
<feature type="domain" description="Peptidase A1" evidence="8">
    <location>
        <begin position="83"/>
        <end position="403"/>
    </location>
</feature>
<dbReference type="InterPro" id="IPR021109">
    <property type="entry name" value="Peptidase_aspartic_dom_sf"/>
</dbReference>
<dbReference type="Pfam" id="PF00026">
    <property type="entry name" value="Asp"/>
    <property type="match status" value="1"/>
</dbReference>
<dbReference type="InterPro" id="IPR034164">
    <property type="entry name" value="Pepsin-like_dom"/>
</dbReference>
<dbReference type="InParanoid" id="A0A369J1L0"/>
<comment type="similarity">
    <text evidence="1">Belongs to the peptidase A1 family.</text>
</comment>